<protein>
    <recommendedName>
        <fullName evidence="2">BOD1/SHG1 domain-containing protein</fullName>
    </recommendedName>
</protein>
<sequence>MSINNPNKLVEEFKKSGEFDRIRRELLAQFQSSEGLATFKSRVEDVARQRLTNDHNLLYMPQEFIHRELMQELDRFPIVERSTSELPILNDPALSTRIGDSLEKILKDQGVTVKALGSDEGNKNSTQNTHSGVSEEAGKQAQSSRGSDSQQPPAPDSNHSERDDKESASTLKGRAGKQEKDPDSMDLDED</sequence>
<feature type="compositionally biased region" description="Basic and acidic residues" evidence="1">
    <location>
        <begin position="158"/>
        <end position="167"/>
    </location>
</feature>
<evidence type="ECO:0000313" key="4">
    <source>
        <dbReference type="Proteomes" id="UP000807342"/>
    </source>
</evidence>
<dbReference type="Proteomes" id="UP000807342">
    <property type="component" value="Unassembled WGS sequence"/>
</dbReference>
<name>A0A9P5XIW3_9AGAR</name>
<comment type="caution">
    <text evidence="3">The sequence shown here is derived from an EMBL/GenBank/DDBJ whole genome shotgun (WGS) entry which is preliminary data.</text>
</comment>
<dbReference type="Pfam" id="PF05205">
    <property type="entry name" value="COMPASS-Shg1"/>
    <property type="match status" value="1"/>
</dbReference>
<organism evidence="3 4">
    <name type="scientific">Macrolepiota fuliginosa MF-IS2</name>
    <dbReference type="NCBI Taxonomy" id="1400762"/>
    <lineage>
        <taxon>Eukaryota</taxon>
        <taxon>Fungi</taxon>
        <taxon>Dikarya</taxon>
        <taxon>Basidiomycota</taxon>
        <taxon>Agaricomycotina</taxon>
        <taxon>Agaricomycetes</taxon>
        <taxon>Agaricomycetidae</taxon>
        <taxon>Agaricales</taxon>
        <taxon>Agaricineae</taxon>
        <taxon>Agaricaceae</taxon>
        <taxon>Macrolepiota</taxon>
    </lineage>
</organism>
<dbReference type="OrthoDB" id="5579731at2759"/>
<evidence type="ECO:0000259" key="2">
    <source>
        <dbReference type="Pfam" id="PF05205"/>
    </source>
</evidence>
<evidence type="ECO:0000256" key="1">
    <source>
        <dbReference type="SAM" id="MobiDB-lite"/>
    </source>
</evidence>
<dbReference type="InterPro" id="IPR055264">
    <property type="entry name" value="BOD1/SHG1_dom"/>
</dbReference>
<reference evidence="3" key="1">
    <citation type="submission" date="2020-11" db="EMBL/GenBank/DDBJ databases">
        <authorList>
            <consortium name="DOE Joint Genome Institute"/>
            <person name="Ahrendt S."/>
            <person name="Riley R."/>
            <person name="Andreopoulos W."/>
            <person name="Labutti K."/>
            <person name="Pangilinan J."/>
            <person name="Ruiz-Duenas F.J."/>
            <person name="Barrasa J.M."/>
            <person name="Sanchez-Garcia M."/>
            <person name="Camarero S."/>
            <person name="Miyauchi S."/>
            <person name="Serrano A."/>
            <person name="Linde D."/>
            <person name="Babiker R."/>
            <person name="Drula E."/>
            <person name="Ayuso-Fernandez I."/>
            <person name="Pacheco R."/>
            <person name="Padilla G."/>
            <person name="Ferreira P."/>
            <person name="Barriuso J."/>
            <person name="Kellner H."/>
            <person name="Castanera R."/>
            <person name="Alfaro M."/>
            <person name="Ramirez L."/>
            <person name="Pisabarro A.G."/>
            <person name="Kuo A."/>
            <person name="Tritt A."/>
            <person name="Lipzen A."/>
            <person name="He G."/>
            <person name="Yan M."/>
            <person name="Ng V."/>
            <person name="Cullen D."/>
            <person name="Martin F."/>
            <person name="Rosso M.-N."/>
            <person name="Henrissat B."/>
            <person name="Hibbett D."/>
            <person name="Martinez A.T."/>
            <person name="Grigoriev I.V."/>
        </authorList>
    </citation>
    <scope>NUCLEOTIDE SEQUENCE</scope>
    <source>
        <strain evidence="3">MF-IS2</strain>
    </source>
</reference>
<proteinExistence type="predicted"/>
<accession>A0A9P5XIW3</accession>
<evidence type="ECO:0000313" key="3">
    <source>
        <dbReference type="EMBL" id="KAF9451744.1"/>
    </source>
</evidence>
<feature type="domain" description="BOD1/SHG1" evidence="2">
    <location>
        <begin position="8"/>
        <end position="107"/>
    </location>
</feature>
<feature type="compositionally biased region" description="Polar residues" evidence="1">
    <location>
        <begin position="123"/>
        <end position="132"/>
    </location>
</feature>
<dbReference type="EMBL" id="MU151081">
    <property type="protein sequence ID" value="KAF9451744.1"/>
    <property type="molecule type" value="Genomic_DNA"/>
</dbReference>
<gene>
    <name evidence="3" type="ORF">P691DRAFT_807089</name>
</gene>
<feature type="compositionally biased region" description="Polar residues" evidence="1">
    <location>
        <begin position="140"/>
        <end position="151"/>
    </location>
</feature>
<feature type="region of interest" description="Disordered" evidence="1">
    <location>
        <begin position="116"/>
        <end position="190"/>
    </location>
</feature>
<dbReference type="AlphaFoldDB" id="A0A9P5XIW3"/>
<keyword evidence="4" id="KW-1185">Reference proteome</keyword>